<dbReference type="CDD" id="cd00010">
    <property type="entry name" value="AAI_LTSS"/>
    <property type="match status" value="1"/>
</dbReference>
<dbReference type="InterPro" id="IPR027417">
    <property type="entry name" value="P-loop_NTPase"/>
</dbReference>
<feature type="compositionally biased region" description="Basic and acidic residues" evidence="1">
    <location>
        <begin position="799"/>
        <end position="809"/>
    </location>
</feature>
<evidence type="ECO:0000313" key="4">
    <source>
        <dbReference type="EMBL" id="KAK6162819.1"/>
    </source>
</evidence>
<dbReference type="SMART" id="SM00499">
    <property type="entry name" value="AAI"/>
    <property type="match status" value="1"/>
</dbReference>
<accession>A0ABR0XUM4</accession>
<dbReference type="EMBL" id="JABTTQ020000002">
    <property type="protein sequence ID" value="KAK6162819.1"/>
    <property type="molecule type" value="Genomic_DNA"/>
</dbReference>
<feature type="region of interest" description="Disordered" evidence="1">
    <location>
        <begin position="133"/>
        <end position="168"/>
    </location>
</feature>
<evidence type="ECO:0000313" key="5">
    <source>
        <dbReference type="Proteomes" id="UP001318860"/>
    </source>
</evidence>
<dbReference type="Gene3D" id="1.10.110.10">
    <property type="entry name" value="Plant lipid-transfer and hydrophobic proteins"/>
    <property type="match status" value="1"/>
</dbReference>
<gene>
    <name evidence="4" type="ORF">DH2020_002660</name>
</gene>
<sequence length="820" mass="90194">MDFHTINTRFPLLLVIISVLLAFASSDNSRDKDECAGSLVGLATCLPYVGGTANAPTQDCCGGLKQLLRTNKKCLCVIIKDRNNPDLGLTINVTLALGLPQVCNAPANISQCPALLNLPPDSPDAQIFYQVGQNSTNGSSSSSPVAGEPNVNVNANPTSAQQKSGASGYGKRNLGLEICGLDIGKKKDKHIKKYLYSVRCSEAIIQKTEKKHGRHSKKGDKGLILSEGRDEDENYGLICPGCGVFMQDKDPNLPGYFQKRKVEELESIDTIEDLLIEDFDDSEDFEEDEDFEDDIEGNLENIDDDDDDGIDWDSEEWESDFEDDEDDYLKELDGFTPAGVGYGNITEEVLEKSKRKKVSKAERKKISREAQKEKDEVTVCARCHSLRNYGQVKNQVAENLIPDFDFDRLISTRLMKPTGNADSTVVVMVVDCVDFDGSFPKRAAKSLFKALVEGKDGSKVDLLPKQVSPARLDRWVRHRAKANGAPRLSGVYMVSARKDLGVRNLLAFIKELAGPRGNVWVIGAQNAGKSTLINAFSKKEGVKVAKLTEAPIPGTTLGILRIGGILPAKAKMYDTPGLLHPYLMSIRLNRDEQKMIEIRKELQPRTFRIKAKSEVEKTKSTIIDCPLPLLPKLRHVKGLRKSANVSADILVLVPNLMPFRRVWRCEAGQAIHVGGLVRLDLDQASVQTIYVTIWASASVSLHLGKIENAGEIKDKHAGIRDVKACGTSWDVNSIDVAVAGLGWLSLGLKGEANLTLWTYDGIQITLREPLVLDRASSLERPGFWLPKAISEAIGNQTKLEARSRRKDGDESTDLLSEVPT</sequence>
<proteinExistence type="predicted"/>
<dbReference type="Pfam" id="PF01926">
    <property type="entry name" value="MMR_HSR1"/>
    <property type="match status" value="1"/>
</dbReference>
<name>A0ABR0XUM4_REHGL</name>
<dbReference type="CDD" id="cd01855">
    <property type="entry name" value="YqeH"/>
    <property type="match status" value="1"/>
</dbReference>
<feature type="signal peptide" evidence="2">
    <location>
        <begin position="1"/>
        <end position="26"/>
    </location>
</feature>
<evidence type="ECO:0000256" key="1">
    <source>
        <dbReference type="SAM" id="MobiDB-lite"/>
    </source>
</evidence>
<dbReference type="SUPFAM" id="SSF47699">
    <property type="entry name" value="Bifunctional inhibitor/lipid-transfer protein/seed storage 2S albumin"/>
    <property type="match status" value="1"/>
</dbReference>
<organism evidence="4 5">
    <name type="scientific">Rehmannia glutinosa</name>
    <name type="common">Chinese foxglove</name>
    <dbReference type="NCBI Taxonomy" id="99300"/>
    <lineage>
        <taxon>Eukaryota</taxon>
        <taxon>Viridiplantae</taxon>
        <taxon>Streptophyta</taxon>
        <taxon>Embryophyta</taxon>
        <taxon>Tracheophyta</taxon>
        <taxon>Spermatophyta</taxon>
        <taxon>Magnoliopsida</taxon>
        <taxon>eudicotyledons</taxon>
        <taxon>Gunneridae</taxon>
        <taxon>Pentapetalae</taxon>
        <taxon>asterids</taxon>
        <taxon>lamiids</taxon>
        <taxon>Lamiales</taxon>
        <taxon>Orobanchaceae</taxon>
        <taxon>Rehmannieae</taxon>
        <taxon>Rehmannia</taxon>
    </lineage>
</organism>
<dbReference type="Proteomes" id="UP001318860">
    <property type="component" value="Unassembled WGS sequence"/>
</dbReference>
<feature type="region of interest" description="Disordered" evidence="1">
    <location>
        <begin position="285"/>
        <end position="313"/>
    </location>
</feature>
<feature type="region of interest" description="Disordered" evidence="1">
    <location>
        <begin position="799"/>
        <end position="820"/>
    </location>
</feature>
<feature type="compositionally biased region" description="Polar residues" evidence="1">
    <location>
        <begin position="151"/>
        <end position="165"/>
    </location>
</feature>
<evidence type="ECO:0000256" key="2">
    <source>
        <dbReference type="SAM" id="SignalP"/>
    </source>
</evidence>
<feature type="chain" id="PRO_5045751087" description="Bifunctional inhibitor/plant lipid transfer protein/seed storage helical domain-containing protein" evidence="2">
    <location>
        <begin position="27"/>
        <end position="820"/>
    </location>
</feature>
<keyword evidence="5" id="KW-1185">Reference proteome</keyword>
<feature type="domain" description="Bifunctional inhibitor/plant lipid transfer protein/seed storage helical" evidence="3">
    <location>
        <begin position="35"/>
        <end position="112"/>
    </location>
</feature>
<dbReference type="PANTHER" id="PTHR46434:SF3">
    <property type="entry name" value="GTP-BINDING PROTEIN BRASSINAZOLE INSENSITIVE PALE GREEN 2, CHLOROPLASTIC"/>
    <property type="match status" value="1"/>
</dbReference>
<evidence type="ECO:0000259" key="3">
    <source>
        <dbReference type="SMART" id="SM00499"/>
    </source>
</evidence>
<reference evidence="4 5" key="1">
    <citation type="journal article" date="2021" name="Comput. Struct. Biotechnol. J.">
        <title>De novo genome assembly of the potent medicinal plant Rehmannia glutinosa using nanopore technology.</title>
        <authorList>
            <person name="Ma L."/>
            <person name="Dong C."/>
            <person name="Song C."/>
            <person name="Wang X."/>
            <person name="Zheng X."/>
            <person name="Niu Y."/>
            <person name="Chen S."/>
            <person name="Feng W."/>
        </authorList>
    </citation>
    <scope>NUCLEOTIDE SEQUENCE [LARGE SCALE GENOMIC DNA]</scope>
    <source>
        <strain evidence="4">DH-2019</strain>
    </source>
</reference>
<dbReference type="Gene3D" id="3.40.50.300">
    <property type="entry name" value="P-loop containing nucleotide triphosphate hydrolases"/>
    <property type="match status" value="1"/>
</dbReference>
<dbReference type="InterPro" id="IPR006073">
    <property type="entry name" value="GTP-bd"/>
</dbReference>
<dbReference type="InterPro" id="IPR016140">
    <property type="entry name" value="Bifunc_inhib/LTP/seed_store"/>
</dbReference>
<dbReference type="PANTHER" id="PTHR46434">
    <property type="entry name" value="GENETIC INTERACTOR OF PROHIBITINS 3, MITOCHONDRIAL"/>
    <property type="match status" value="1"/>
</dbReference>
<protein>
    <recommendedName>
        <fullName evidence="3">Bifunctional inhibitor/plant lipid transfer protein/seed storage helical domain-containing protein</fullName>
    </recommendedName>
</protein>
<keyword evidence="2" id="KW-0732">Signal</keyword>
<dbReference type="SUPFAM" id="SSF52540">
    <property type="entry name" value="P-loop containing nucleoside triphosphate hydrolases"/>
    <property type="match status" value="1"/>
</dbReference>
<dbReference type="Pfam" id="PF14368">
    <property type="entry name" value="LTP_2"/>
    <property type="match status" value="1"/>
</dbReference>
<dbReference type="InterPro" id="IPR036312">
    <property type="entry name" value="Bifun_inhib/LTP/seed_sf"/>
</dbReference>
<comment type="caution">
    <text evidence="4">The sequence shown here is derived from an EMBL/GenBank/DDBJ whole genome shotgun (WGS) entry which is preliminary data.</text>
</comment>
<dbReference type="InterPro" id="IPR050896">
    <property type="entry name" value="Mito_lipid_metab_GTPase"/>
</dbReference>